<accession>A0A6P5X2P0</accession>
<dbReference type="KEGG" id="dzi:111279386"/>
<dbReference type="InterPro" id="IPR002213">
    <property type="entry name" value="UDP_glucos_trans"/>
</dbReference>
<evidence type="ECO:0000256" key="4">
    <source>
        <dbReference type="RuleBase" id="RU003718"/>
    </source>
</evidence>
<dbReference type="Proteomes" id="UP000515121">
    <property type="component" value="Unplaced"/>
</dbReference>
<evidence type="ECO:0000313" key="6">
    <source>
        <dbReference type="Proteomes" id="UP000515121"/>
    </source>
</evidence>
<dbReference type="RefSeq" id="XP_022722111.1">
    <property type="nucleotide sequence ID" value="XM_022866376.1"/>
</dbReference>
<dbReference type="Pfam" id="PF00201">
    <property type="entry name" value="UDPGT"/>
    <property type="match status" value="1"/>
</dbReference>
<keyword evidence="2 4" id="KW-0328">Glycosyltransferase</keyword>
<dbReference type="AlphaFoldDB" id="A0A6P5X2P0"/>
<dbReference type="PANTHER" id="PTHR11926:SF1311">
    <property type="entry name" value="UDP-GLYCOSYLTRANSFERASE 74F2"/>
    <property type="match status" value="1"/>
</dbReference>
<proteinExistence type="inferred from homology"/>
<reference evidence="7" key="1">
    <citation type="submission" date="2025-08" db="UniProtKB">
        <authorList>
            <consortium name="RefSeq"/>
        </authorList>
    </citation>
    <scope>IDENTIFICATION</scope>
    <source>
        <tissue evidence="7">Fruit stalk</tissue>
    </source>
</reference>
<dbReference type="GO" id="GO:0032787">
    <property type="term" value="P:monocarboxylic acid metabolic process"/>
    <property type="evidence" value="ECO:0007669"/>
    <property type="project" value="UniProtKB-ARBA"/>
</dbReference>
<dbReference type="PROSITE" id="PS00375">
    <property type="entry name" value="UDPGT"/>
    <property type="match status" value="1"/>
</dbReference>
<dbReference type="CDD" id="cd03784">
    <property type="entry name" value="GT1_Gtf-like"/>
    <property type="match status" value="1"/>
</dbReference>
<name>A0A6P5X2P0_DURZI</name>
<dbReference type="GeneID" id="111279386"/>
<dbReference type="SUPFAM" id="SSF53756">
    <property type="entry name" value="UDP-Glycosyltransferase/glycogen phosphorylase"/>
    <property type="match status" value="1"/>
</dbReference>
<evidence type="ECO:0000256" key="3">
    <source>
        <dbReference type="ARBA" id="ARBA00022679"/>
    </source>
</evidence>
<dbReference type="PANTHER" id="PTHR11926">
    <property type="entry name" value="GLUCOSYL/GLUCURONOSYL TRANSFERASES"/>
    <property type="match status" value="1"/>
</dbReference>
<dbReference type="FunFam" id="3.40.50.2000:FF:000019">
    <property type="entry name" value="Glycosyltransferase"/>
    <property type="match status" value="1"/>
</dbReference>
<dbReference type="FunFam" id="3.40.50.2000:FF:000057">
    <property type="entry name" value="Glycosyltransferase"/>
    <property type="match status" value="1"/>
</dbReference>
<dbReference type="GO" id="GO:0080044">
    <property type="term" value="F:quercetin 7-O-glucosyltransferase activity"/>
    <property type="evidence" value="ECO:0007669"/>
    <property type="project" value="TreeGrafter"/>
</dbReference>
<comment type="similarity">
    <text evidence="1 4">Belongs to the UDP-glycosyltransferase family.</text>
</comment>
<keyword evidence="6" id="KW-1185">Reference proteome</keyword>
<dbReference type="EC" id="2.4.1.-" evidence="5"/>
<evidence type="ECO:0000256" key="2">
    <source>
        <dbReference type="ARBA" id="ARBA00022676"/>
    </source>
</evidence>
<dbReference type="Gene3D" id="3.40.50.2000">
    <property type="entry name" value="Glycogen Phosphorylase B"/>
    <property type="match status" value="2"/>
</dbReference>
<protein>
    <recommendedName>
        <fullName evidence="5">Glycosyltransferase</fullName>
        <ecNumber evidence="5">2.4.1.-</ecNumber>
    </recommendedName>
</protein>
<dbReference type="GO" id="GO:0080043">
    <property type="term" value="F:quercetin 3-O-glucosyltransferase activity"/>
    <property type="evidence" value="ECO:0007669"/>
    <property type="project" value="TreeGrafter"/>
</dbReference>
<gene>
    <name evidence="7" type="primary">LOC111279386</name>
</gene>
<evidence type="ECO:0000256" key="5">
    <source>
        <dbReference type="RuleBase" id="RU362057"/>
    </source>
</evidence>
<keyword evidence="3 4" id="KW-0808">Transferase</keyword>
<evidence type="ECO:0000313" key="7">
    <source>
        <dbReference type="RefSeq" id="XP_022722111.1"/>
    </source>
</evidence>
<dbReference type="OrthoDB" id="5835829at2759"/>
<evidence type="ECO:0000256" key="1">
    <source>
        <dbReference type="ARBA" id="ARBA00009995"/>
    </source>
</evidence>
<organism evidence="6 7">
    <name type="scientific">Durio zibethinus</name>
    <name type="common">Durian</name>
    <dbReference type="NCBI Taxonomy" id="66656"/>
    <lineage>
        <taxon>Eukaryota</taxon>
        <taxon>Viridiplantae</taxon>
        <taxon>Streptophyta</taxon>
        <taxon>Embryophyta</taxon>
        <taxon>Tracheophyta</taxon>
        <taxon>Spermatophyta</taxon>
        <taxon>Magnoliopsida</taxon>
        <taxon>eudicotyledons</taxon>
        <taxon>Gunneridae</taxon>
        <taxon>Pentapetalae</taxon>
        <taxon>rosids</taxon>
        <taxon>malvids</taxon>
        <taxon>Malvales</taxon>
        <taxon>Malvaceae</taxon>
        <taxon>Helicteroideae</taxon>
        <taxon>Durio</taxon>
    </lineage>
</organism>
<dbReference type="InterPro" id="IPR035595">
    <property type="entry name" value="UDP_glycos_trans_CS"/>
</dbReference>
<sequence length="461" mass="50977">MESKGYNGHVLVVPFPTQGHINPMLQFSKRLLSKGIKATLAITLFIYKSINHESSASVQIDTISDGCDQGGFAEADGVQDYIKRLETVGSKTLAELILKHKESSNPVDCIAYDAAMPWALDVAKQFGLITAPFFTQMCAVDYIYYNVHHGLLSLPVSSTPVSLPGLPLLEHGDLPSFLCSSEGSYAAYLKRALNQFSNLDKADCILVNTFYNLEDEVVDSMSKVCPLLTIGPTVPSIYLDKRIPDDKNYGVNLFTLDYSTSINWLSSKPPGSVIYVAFGSVTCLNNEQMEEVAWGLKQSNCYFLWVVRATEEEKLPKEFKEETVDKGLIVNWSPQLEVLSNEAVGCFLTHSGWNSTTEALSLGVPMVAMPQWTDQPTNAKFVEDIWKMGVRVKANNDGIASREQIASCIMQVMEGARGREMKENAKKWRDLAVEAMSKGGSSDKNIDEFVSKLTDKNLADN</sequence>